<feature type="repeat" description="ANK" evidence="1">
    <location>
        <begin position="214"/>
        <end position="246"/>
    </location>
</feature>
<organism evidence="2 3">
    <name type="scientific">Aspergillus minisclerotigenes</name>
    <dbReference type="NCBI Taxonomy" id="656917"/>
    <lineage>
        <taxon>Eukaryota</taxon>
        <taxon>Fungi</taxon>
        <taxon>Dikarya</taxon>
        <taxon>Ascomycota</taxon>
        <taxon>Pezizomycotina</taxon>
        <taxon>Eurotiomycetes</taxon>
        <taxon>Eurotiomycetidae</taxon>
        <taxon>Eurotiales</taxon>
        <taxon>Aspergillaceae</taxon>
        <taxon>Aspergillus</taxon>
        <taxon>Aspergillus subgen. Circumdati</taxon>
    </lineage>
</organism>
<gene>
    <name evidence="2" type="ORF">BDV30DRAFT_224527</name>
</gene>
<dbReference type="PROSITE" id="PS50297">
    <property type="entry name" value="ANK_REP_REGION"/>
    <property type="match status" value="5"/>
</dbReference>
<dbReference type="SUPFAM" id="SSF48403">
    <property type="entry name" value="Ankyrin repeat"/>
    <property type="match status" value="1"/>
</dbReference>
<dbReference type="Pfam" id="PF12796">
    <property type="entry name" value="Ank_2"/>
    <property type="match status" value="2"/>
</dbReference>
<dbReference type="InterPro" id="IPR036770">
    <property type="entry name" value="Ankyrin_rpt-contain_sf"/>
</dbReference>
<reference evidence="2 3" key="1">
    <citation type="submission" date="2019-04" db="EMBL/GenBank/DDBJ databases">
        <title>Fungal friends and foes A comparative genomics study of 23 Aspergillus species from section Flavi.</title>
        <authorList>
            <consortium name="DOE Joint Genome Institute"/>
            <person name="Kjaerbolling I."/>
            <person name="Vesth T.C."/>
            <person name="Frisvad J.C."/>
            <person name="Nybo J.L."/>
            <person name="Theobald S."/>
            <person name="Kildgaard S."/>
            <person name="Petersen T.I."/>
            <person name="Kuo A."/>
            <person name="Sato A."/>
            <person name="Lyhne E.K."/>
            <person name="Kogle M.E."/>
            <person name="Wiebenga A."/>
            <person name="Kun R.S."/>
            <person name="Lubbers R.J."/>
            <person name="Makela M.R."/>
            <person name="Barry K."/>
            <person name="Chovatia M."/>
            <person name="Clum A."/>
            <person name="Daum C."/>
            <person name="Haridas S."/>
            <person name="He G."/>
            <person name="LaButti K."/>
            <person name="Lipzen A."/>
            <person name="Mondo S."/>
            <person name="Pangilinan J."/>
            <person name="Riley R."/>
            <person name="Salamov A."/>
            <person name="Simmons B.A."/>
            <person name="Magnuson J.K."/>
            <person name="Henrissat B."/>
            <person name="Mortensen U.H."/>
            <person name="Larsen T.O."/>
            <person name="De vries R.P."/>
            <person name="Grigoriev I.V."/>
            <person name="Machida M."/>
            <person name="Baker S.E."/>
            <person name="Andersen M.R."/>
        </authorList>
    </citation>
    <scope>NUCLEOTIDE SEQUENCE [LARGE SCALE GENOMIC DNA]</scope>
    <source>
        <strain evidence="2 3">CBS 117635</strain>
    </source>
</reference>
<sequence>MPLLDLPDELLLIIIESLDNEKDILSFLLTHPRVYGIQQVGPLYTYNIKFSRSSSLLWYTERGYKSAVEALLDKGADLECRAGDWETPLIFAAQYGHKDIAKLLIKNGCDLESKDRQGRTALRHAFNAEHKDVVMLLLEKGCDILCEGSWTAIGTAAENGYEGAVRLLLERGAHIESRDGSSRTPLGCAAMEGHADVVKLLLEKGSDIESRDCDGQTPLGCAVINGHEGVVRILLGKGADFECKSNFSFCLKRGLTRGANIGMAAHYQNLLPVMDTEMW</sequence>
<dbReference type="PANTHER" id="PTHR24183:SF1">
    <property type="entry name" value="FIBRONECTIN TYPE 3 AND ANKYRIN REPEAT DOMAINS PROTEIN 1"/>
    <property type="match status" value="1"/>
</dbReference>
<dbReference type="InterPro" id="IPR002110">
    <property type="entry name" value="Ankyrin_rpt"/>
</dbReference>
<accession>A0A5N6JBA5</accession>
<name>A0A5N6JBA5_9EURO</name>
<dbReference type="EMBL" id="ML732778">
    <property type="protein sequence ID" value="KAB8276136.1"/>
    <property type="molecule type" value="Genomic_DNA"/>
</dbReference>
<feature type="repeat" description="ANK" evidence="1">
    <location>
        <begin position="181"/>
        <end position="213"/>
    </location>
</feature>
<feature type="repeat" description="ANK" evidence="1">
    <location>
        <begin position="84"/>
        <end position="116"/>
    </location>
</feature>
<evidence type="ECO:0000256" key="1">
    <source>
        <dbReference type="PROSITE-ProRule" id="PRU00023"/>
    </source>
</evidence>
<dbReference type="AlphaFoldDB" id="A0A5N6JBA5"/>
<evidence type="ECO:0000313" key="2">
    <source>
        <dbReference type="EMBL" id="KAB8276136.1"/>
    </source>
</evidence>
<dbReference type="Gene3D" id="1.25.40.20">
    <property type="entry name" value="Ankyrin repeat-containing domain"/>
    <property type="match status" value="2"/>
</dbReference>
<dbReference type="GO" id="GO:0042981">
    <property type="term" value="P:regulation of apoptotic process"/>
    <property type="evidence" value="ECO:0007669"/>
    <property type="project" value="TreeGrafter"/>
</dbReference>
<dbReference type="SMART" id="SM00248">
    <property type="entry name" value="ANK"/>
    <property type="match status" value="6"/>
</dbReference>
<dbReference type="Proteomes" id="UP000326289">
    <property type="component" value="Unassembled WGS sequence"/>
</dbReference>
<evidence type="ECO:0000313" key="3">
    <source>
        <dbReference type="Proteomes" id="UP000326289"/>
    </source>
</evidence>
<dbReference type="PRINTS" id="PR01415">
    <property type="entry name" value="ANKYRIN"/>
</dbReference>
<dbReference type="PROSITE" id="PS50088">
    <property type="entry name" value="ANK_REPEAT"/>
    <property type="match status" value="5"/>
</dbReference>
<keyword evidence="1" id="KW-0040">ANK repeat</keyword>
<keyword evidence="3" id="KW-1185">Reference proteome</keyword>
<dbReference type="PANTHER" id="PTHR24183">
    <property type="entry name" value="FIBRONECTIN TYPE 3 AND ANKYRIN REPEAT DOMAINS PROTEIN 1"/>
    <property type="match status" value="1"/>
</dbReference>
<dbReference type="GO" id="GO:0005634">
    <property type="term" value="C:nucleus"/>
    <property type="evidence" value="ECO:0007669"/>
    <property type="project" value="TreeGrafter"/>
</dbReference>
<protein>
    <submittedName>
        <fullName evidence="2">Ankyrin repeat-containing domain protein</fullName>
    </submittedName>
</protein>
<feature type="repeat" description="ANK" evidence="1">
    <location>
        <begin position="148"/>
        <end position="180"/>
    </location>
</feature>
<proteinExistence type="predicted"/>
<feature type="repeat" description="ANK" evidence="1">
    <location>
        <begin position="117"/>
        <end position="149"/>
    </location>
</feature>